<dbReference type="OMA" id="WTILHSI"/>
<evidence type="ECO:0000256" key="6">
    <source>
        <dbReference type="ARBA" id="ARBA00042471"/>
    </source>
</evidence>
<evidence type="ECO:0000256" key="5">
    <source>
        <dbReference type="ARBA" id="ARBA00042398"/>
    </source>
</evidence>
<dbReference type="VEuPathDB" id="AmoebaDB:FDP41_009810"/>
<evidence type="ECO:0000256" key="2">
    <source>
        <dbReference type="ARBA" id="ARBA00012255"/>
    </source>
</evidence>
<dbReference type="GeneID" id="68117025"/>
<evidence type="ECO:0000313" key="14">
    <source>
        <dbReference type="Proteomes" id="UP000444721"/>
    </source>
</evidence>
<dbReference type="EMBL" id="VFQX01000072">
    <property type="protein sequence ID" value="KAF0972114.1"/>
    <property type="molecule type" value="Genomic_DNA"/>
</dbReference>
<keyword evidence="3" id="KW-0378">Hydrolase</keyword>
<reference evidence="13 14" key="1">
    <citation type="journal article" date="2019" name="Sci. Rep.">
        <title>Nanopore sequencing improves the draft genome of the human pathogenic amoeba Naegleria fowleri.</title>
        <authorList>
            <person name="Liechti N."/>
            <person name="Schurch N."/>
            <person name="Bruggmann R."/>
            <person name="Wittwer M."/>
        </authorList>
    </citation>
    <scope>NUCLEOTIDE SEQUENCE [LARGE SCALE GENOMIC DNA]</scope>
    <source>
        <strain evidence="13 14">ATCC 30894</strain>
    </source>
</reference>
<evidence type="ECO:0000256" key="8">
    <source>
        <dbReference type="ARBA" id="ARBA00042850"/>
    </source>
</evidence>
<keyword evidence="14" id="KW-1185">Reference proteome</keyword>
<dbReference type="VEuPathDB" id="AmoebaDB:NF0097900"/>
<evidence type="ECO:0000256" key="7">
    <source>
        <dbReference type="ARBA" id="ARBA00042722"/>
    </source>
</evidence>
<proteinExistence type="inferred from homology"/>
<dbReference type="VEuPathDB" id="AmoebaDB:NfTy_088260"/>
<dbReference type="Gene3D" id="1.10.4080.10">
    <property type="entry name" value="ADP-ribosylation/Crystallin J1"/>
    <property type="match status" value="1"/>
</dbReference>
<evidence type="ECO:0000256" key="1">
    <source>
        <dbReference type="ARBA" id="ARBA00010702"/>
    </source>
</evidence>
<dbReference type="RefSeq" id="XP_044556829.1">
    <property type="nucleotide sequence ID" value="XM_044713809.1"/>
</dbReference>
<comment type="caution">
    <text evidence="13">The sequence shown here is derived from an EMBL/GenBank/DDBJ whole genome shotgun (WGS) entry which is preliminary data.</text>
</comment>
<dbReference type="PANTHER" id="PTHR16222">
    <property type="entry name" value="ADP-RIBOSYLGLYCOHYDROLASE"/>
    <property type="match status" value="1"/>
</dbReference>
<dbReference type="InterPro" id="IPR036705">
    <property type="entry name" value="Ribosyl_crysJ1_sf"/>
</dbReference>
<keyword evidence="12" id="KW-0460">Magnesium</keyword>
<evidence type="ECO:0000256" key="4">
    <source>
        <dbReference type="ARBA" id="ARBA00041057"/>
    </source>
</evidence>
<evidence type="ECO:0000256" key="11">
    <source>
        <dbReference type="ARBA" id="ARBA00049015"/>
    </source>
</evidence>
<dbReference type="InterPro" id="IPR005502">
    <property type="entry name" value="Ribosyl_crysJ1"/>
</dbReference>
<dbReference type="Proteomes" id="UP000444721">
    <property type="component" value="Unassembled WGS sequence"/>
</dbReference>
<feature type="binding site" evidence="12">
    <location>
        <position position="292"/>
    </location>
    <ligand>
        <name>Mg(2+)</name>
        <dbReference type="ChEBI" id="CHEBI:18420"/>
        <label>1</label>
    </ligand>
</feature>
<name>A0A6A5BDH9_NAEFO</name>
<comment type="cofactor">
    <cofactor evidence="12">
        <name>Mg(2+)</name>
        <dbReference type="ChEBI" id="CHEBI:18420"/>
    </cofactor>
    <text evidence="12">Binds 2 magnesium ions per subunit.</text>
</comment>
<sequence>MALCIVKSFYLLQSQFDPKHVTQQFLEWIESDPKDVGFTTRQALLKTIQHIDNENGWYRGSLELFKENESKPSNGALMRNGVIRLLTSDMMQALEWTILHSIVTHFSFEAVLPCIVHTILIDKALQAHNSKSPLEYPTSKTISELLKGHTGEWFEFKSKYLFPQKVDHIESFVTKYHQVFTEWIRANGGKIALEMAETKLVNQLQDFETFEPYEYNYKNVSGWSILSLKIALWALNHSLSIRTFNNNTTTTTTTKFTPIQAPSHLPEWPFKEQPKGFETLVFVVLVGANADTYGAIAGAFLGAYYPENIPQDLVNDLMQHEKVEQYANSIW</sequence>
<comment type="similarity">
    <text evidence="1">Belongs to the ADP-ribosylglycohydrolase family.</text>
</comment>
<evidence type="ECO:0000256" key="9">
    <source>
        <dbReference type="ARBA" id="ARBA00043187"/>
    </source>
</evidence>
<dbReference type="Pfam" id="PF03747">
    <property type="entry name" value="ADP_ribosyl_GH"/>
    <property type="match status" value="1"/>
</dbReference>
<dbReference type="SUPFAM" id="SSF101478">
    <property type="entry name" value="ADP-ribosylglycohydrolase"/>
    <property type="match status" value="1"/>
</dbReference>
<evidence type="ECO:0000313" key="13">
    <source>
        <dbReference type="EMBL" id="KAF0972114.1"/>
    </source>
</evidence>
<dbReference type="GO" id="GO:0004649">
    <property type="term" value="F:poly(ADP-ribose) glycohydrolase activity"/>
    <property type="evidence" value="ECO:0007669"/>
    <property type="project" value="UniProtKB-EC"/>
</dbReference>
<feature type="binding site" evidence="12">
    <location>
        <position position="291"/>
    </location>
    <ligand>
        <name>Mg(2+)</name>
        <dbReference type="ChEBI" id="CHEBI:18420"/>
        <label>1</label>
    </ligand>
</feature>
<dbReference type="EC" id="3.2.1.143" evidence="2"/>
<accession>A0A6A5BDH9</accession>
<evidence type="ECO:0000256" key="12">
    <source>
        <dbReference type="PIRSR" id="PIRSR605502-1"/>
    </source>
</evidence>
<organism evidence="13 14">
    <name type="scientific">Naegleria fowleri</name>
    <name type="common">Brain eating amoeba</name>
    <dbReference type="NCBI Taxonomy" id="5763"/>
    <lineage>
        <taxon>Eukaryota</taxon>
        <taxon>Discoba</taxon>
        <taxon>Heterolobosea</taxon>
        <taxon>Tetramitia</taxon>
        <taxon>Eutetramitia</taxon>
        <taxon>Vahlkampfiidae</taxon>
        <taxon>Naegleria</taxon>
    </lineage>
</organism>
<dbReference type="PANTHER" id="PTHR16222:SF24">
    <property type="entry name" value="ADP-RIBOSYLHYDROLASE ARH3"/>
    <property type="match status" value="1"/>
</dbReference>
<dbReference type="OrthoDB" id="10257413at2759"/>
<keyword evidence="12" id="KW-0479">Metal-binding</keyword>
<dbReference type="AlphaFoldDB" id="A0A6A5BDH9"/>
<evidence type="ECO:0000256" key="3">
    <source>
        <dbReference type="ARBA" id="ARBA00022801"/>
    </source>
</evidence>
<evidence type="ECO:0000256" key="10">
    <source>
        <dbReference type="ARBA" id="ARBA00043193"/>
    </source>
</evidence>
<comment type="catalytic activity">
    <reaction evidence="11">
        <text>alpha-NAD(+) + H2O = ADP-D-ribose + nicotinamide + H(+)</text>
        <dbReference type="Rhea" id="RHEA:68792"/>
        <dbReference type="ChEBI" id="CHEBI:15377"/>
        <dbReference type="ChEBI" id="CHEBI:15378"/>
        <dbReference type="ChEBI" id="CHEBI:17154"/>
        <dbReference type="ChEBI" id="CHEBI:57967"/>
        <dbReference type="ChEBI" id="CHEBI:77017"/>
    </reaction>
</comment>
<dbReference type="InterPro" id="IPR050792">
    <property type="entry name" value="ADP-ribosylglycohydrolase"/>
</dbReference>
<protein>
    <recommendedName>
        <fullName evidence="4">ADP-ribosylhydrolase ARH3</fullName>
        <ecNumber evidence="2">3.2.1.143</ecNumber>
    </recommendedName>
    <alternativeName>
        <fullName evidence="5">ADP-ribose glycohydrolase ARH3</fullName>
    </alternativeName>
    <alternativeName>
        <fullName evidence="6">ADP-ribosylhydrolase 3</fullName>
    </alternativeName>
    <alternativeName>
        <fullName evidence="9">O-acetyl-ADP-ribose deacetylase ARH3</fullName>
    </alternativeName>
    <alternativeName>
        <fullName evidence="10">Poly(ADP-ribose) glycohydrolase ARH3</fullName>
    </alternativeName>
    <alternativeName>
        <fullName evidence="8">[Protein ADP-ribosylarginine] hydrolase-like protein 2</fullName>
    </alternativeName>
    <alternativeName>
        <fullName evidence="7">[Protein ADP-ribosylserine] hydrolase</fullName>
    </alternativeName>
</protein>
<dbReference type="GO" id="GO:0046872">
    <property type="term" value="F:metal ion binding"/>
    <property type="evidence" value="ECO:0007669"/>
    <property type="project" value="UniProtKB-KW"/>
</dbReference>
<gene>
    <name evidence="13" type="ORF">FDP41_009810</name>
</gene>